<evidence type="ECO:0000313" key="2">
    <source>
        <dbReference type="EMBL" id="KZT55656.1"/>
    </source>
</evidence>
<organism evidence="2 3">
    <name type="scientific">Calocera cornea HHB12733</name>
    <dbReference type="NCBI Taxonomy" id="1353952"/>
    <lineage>
        <taxon>Eukaryota</taxon>
        <taxon>Fungi</taxon>
        <taxon>Dikarya</taxon>
        <taxon>Basidiomycota</taxon>
        <taxon>Agaricomycotina</taxon>
        <taxon>Dacrymycetes</taxon>
        <taxon>Dacrymycetales</taxon>
        <taxon>Dacrymycetaceae</taxon>
        <taxon>Calocera</taxon>
    </lineage>
</organism>
<feature type="region of interest" description="Disordered" evidence="1">
    <location>
        <begin position="1"/>
        <end position="77"/>
    </location>
</feature>
<feature type="compositionally biased region" description="Basic and acidic residues" evidence="1">
    <location>
        <begin position="64"/>
        <end position="77"/>
    </location>
</feature>
<dbReference type="AlphaFoldDB" id="A0A165EWC5"/>
<feature type="compositionally biased region" description="Low complexity" evidence="1">
    <location>
        <begin position="37"/>
        <end position="47"/>
    </location>
</feature>
<feature type="compositionally biased region" description="Basic and acidic residues" evidence="1">
    <location>
        <begin position="1"/>
        <end position="10"/>
    </location>
</feature>
<evidence type="ECO:0000313" key="3">
    <source>
        <dbReference type="Proteomes" id="UP000076842"/>
    </source>
</evidence>
<proteinExistence type="predicted"/>
<name>A0A165EWC5_9BASI</name>
<evidence type="ECO:0000256" key="1">
    <source>
        <dbReference type="SAM" id="MobiDB-lite"/>
    </source>
</evidence>
<protein>
    <submittedName>
        <fullName evidence="2">Uncharacterized protein</fullName>
    </submittedName>
</protein>
<dbReference type="InParanoid" id="A0A165EWC5"/>
<gene>
    <name evidence="2" type="ORF">CALCODRAFT_484642</name>
</gene>
<accession>A0A165EWC5</accession>
<keyword evidence="3" id="KW-1185">Reference proteome</keyword>
<dbReference type="OrthoDB" id="2532734at2759"/>
<sequence length="77" mass="8357">MSSSDKKDEPVYSILPHPAKDNNPEQPGEGMNWGKFAGAAGAYHAHGPQVVSKEQAQDLGEPLSKAELKKRSEELNK</sequence>
<dbReference type="Proteomes" id="UP000076842">
    <property type="component" value="Unassembled WGS sequence"/>
</dbReference>
<reference evidence="2 3" key="1">
    <citation type="journal article" date="2016" name="Mol. Biol. Evol.">
        <title>Comparative Genomics of Early-Diverging Mushroom-Forming Fungi Provides Insights into the Origins of Lignocellulose Decay Capabilities.</title>
        <authorList>
            <person name="Nagy L.G."/>
            <person name="Riley R."/>
            <person name="Tritt A."/>
            <person name="Adam C."/>
            <person name="Daum C."/>
            <person name="Floudas D."/>
            <person name="Sun H."/>
            <person name="Yadav J.S."/>
            <person name="Pangilinan J."/>
            <person name="Larsson K.H."/>
            <person name="Matsuura K."/>
            <person name="Barry K."/>
            <person name="Labutti K."/>
            <person name="Kuo R."/>
            <person name="Ohm R.A."/>
            <person name="Bhattacharya S.S."/>
            <person name="Shirouzu T."/>
            <person name="Yoshinaga Y."/>
            <person name="Martin F.M."/>
            <person name="Grigoriev I.V."/>
            <person name="Hibbett D.S."/>
        </authorList>
    </citation>
    <scope>NUCLEOTIDE SEQUENCE [LARGE SCALE GENOMIC DNA]</scope>
    <source>
        <strain evidence="2 3">HHB12733</strain>
    </source>
</reference>
<dbReference type="EMBL" id="KV423991">
    <property type="protein sequence ID" value="KZT55656.1"/>
    <property type="molecule type" value="Genomic_DNA"/>
</dbReference>